<proteinExistence type="predicted"/>
<reference evidence="2" key="1">
    <citation type="submission" date="2016-10" db="EMBL/GenBank/DDBJ databases">
        <authorList>
            <person name="Varghese N."/>
            <person name="Submissions S."/>
        </authorList>
    </citation>
    <scope>NUCLEOTIDE SEQUENCE [LARGE SCALE GENOMIC DNA]</scope>
    <source>
        <strain evidence="2">DSM 20403</strain>
    </source>
</reference>
<dbReference type="EMBL" id="FOPI01000003">
    <property type="protein sequence ID" value="SFG14768.1"/>
    <property type="molecule type" value="Genomic_DNA"/>
</dbReference>
<protein>
    <submittedName>
        <fullName evidence="1">Uncharacterized protein</fullName>
    </submittedName>
</protein>
<sequence length="237" mass="27573">MTVLKEEFSNKLGRLFSLSLRIKQEYEYLTENMDCTHARDILERKYFNRANGKHDESFYLTVTASLNFLVENRFPEGGLASAVPMTETDIVFVNEENMVSPVKFTQRSHSVYPFEPLILRLSKRNLFETNDGFHYPYFDHLSKKQIRNFKQRFGKNAMEYYHAMLIEKLLKYRRFFVCVIVEEDATDRYLGEQSAFGAMVALTCQREKIPCKLFFCVGDGAVDSIIPEIDDSGEISA</sequence>
<dbReference type="AlphaFoldDB" id="A0A1I2PFA4"/>
<dbReference type="Proteomes" id="UP000182635">
    <property type="component" value="Unassembled WGS sequence"/>
</dbReference>
<evidence type="ECO:0000313" key="2">
    <source>
        <dbReference type="Proteomes" id="UP000182635"/>
    </source>
</evidence>
<accession>A0A1I2PFA4</accession>
<gene>
    <name evidence="1" type="ORF">SAMN02910432_00088</name>
</gene>
<dbReference type="RefSeq" id="WP_014073520.1">
    <property type="nucleotide sequence ID" value="NZ_AYYL01000001.1"/>
</dbReference>
<organism evidence="1 2">
    <name type="scientific">Ligilactobacillus ruminis DSM 20403 = NBRC 102161</name>
    <dbReference type="NCBI Taxonomy" id="1423798"/>
    <lineage>
        <taxon>Bacteria</taxon>
        <taxon>Bacillati</taxon>
        <taxon>Bacillota</taxon>
        <taxon>Bacilli</taxon>
        <taxon>Lactobacillales</taxon>
        <taxon>Lactobacillaceae</taxon>
        <taxon>Ligilactobacillus</taxon>
    </lineage>
</organism>
<dbReference type="GeneID" id="29802482"/>
<name>A0A1I2PFA4_9LACO</name>
<evidence type="ECO:0000313" key="1">
    <source>
        <dbReference type="EMBL" id="SFG14768.1"/>
    </source>
</evidence>